<dbReference type="AlphaFoldDB" id="K6NYV8"/>
<evidence type="ECO:0000256" key="2">
    <source>
        <dbReference type="SAM" id="SignalP"/>
    </source>
</evidence>
<keyword evidence="4" id="KW-1185">Reference proteome</keyword>
<comment type="caution">
    <text evidence="3">The sequence shown here is derived from an EMBL/GenBank/DDBJ whole genome shotgun (WGS) entry which is preliminary data.</text>
</comment>
<name>K6NYV8_9FIRM</name>
<evidence type="ECO:0000313" key="4">
    <source>
        <dbReference type="Proteomes" id="UP000005710"/>
    </source>
</evidence>
<feature type="region of interest" description="Disordered" evidence="1">
    <location>
        <begin position="189"/>
        <end position="217"/>
    </location>
</feature>
<dbReference type="HOGENOM" id="CLU_839212_0_0_9"/>
<feature type="signal peptide" evidence="2">
    <location>
        <begin position="1"/>
        <end position="31"/>
    </location>
</feature>
<dbReference type="Proteomes" id="UP000005710">
    <property type="component" value="Unassembled WGS sequence"/>
</dbReference>
<keyword evidence="2" id="KW-0732">Signal</keyword>
<sequence>MRLRPKAKGSSILLTVALVLAGALVATPLLAAPGTGTAAGTQGQVAPRAQVLAEAAAVFTSQGVEAAAEGSGEAQVTATGAGSGSPAFAGGVLQGEGRLAATAGEGAAGQGGPGPVAGIWQAVRGWLTSLWQRVERVLAPGSGGAEGTAGRAGQVLGAAAGTGSGHVAGRAAGNASAAVAGQGQAAATAVSAGGHGGGRAAEGGGGSSEPVDLPPELGGKANLLLEGTLLESPGLEALLASLEGFAGAGAGAEGEADAGGSSRAAGRAGGKVQLRLRLDDGRVVTLPVDPRHLALQGGNGLFLGIDLAGLLGQRVEVVVQGGSITEIRPGS</sequence>
<protein>
    <submittedName>
        <fullName evidence="3">Uncharacterized protein</fullName>
    </submittedName>
</protein>
<feature type="compositionally biased region" description="Gly residues" evidence="1">
    <location>
        <begin position="193"/>
        <end position="207"/>
    </location>
</feature>
<gene>
    <name evidence="3" type="ORF">ThesuDRAFT_01754</name>
</gene>
<accession>K6NYV8</accession>
<organism evidence="3 4">
    <name type="scientific">Thermaerobacter subterraneus DSM 13965</name>
    <dbReference type="NCBI Taxonomy" id="867903"/>
    <lineage>
        <taxon>Bacteria</taxon>
        <taxon>Bacillati</taxon>
        <taxon>Bacillota</taxon>
        <taxon>Clostridia</taxon>
        <taxon>Eubacteriales</taxon>
        <taxon>Clostridiales Family XVII. Incertae Sedis</taxon>
        <taxon>Thermaerobacter</taxon>
    </lineage>
</organism>
<feature type="chain" id="PRO_5003895402" evidence="2">
    <location>
        <begin position="32"/>
        <end position="331"/>
    </location>
</feature>
<dbReference type="EMBL" id="AENY02000003">
    <property type="protein sequence ID" value="EKP94030.1"/>
    <property type="molecule type" value="Genomic_DNA"/>
</dbReference>
<reference evidence="3" key="1">
    <citation type="submission" date="2010-10" db="EMBL/GenBank/DDBJ databases">
        <authorList>
            <consortium name="US DOE Joint Genome Institute (JGI-PGF)"/>
            <person name="Lucas S."/>
            <person name="Copeland A."/>
            <person name="Lapidus A."/>
            <person name="Bruce D."/>
            <person name="Goodwin L."/>
            <person name="Pitluck S."/>
            <person name="Kyrpides N."/>
            <person name="Mavromatis K."/>
            <person name="Detter J.C."/>
            <person name="Han C."/>
            <person name="Land M."/>
            <person name="Hauser L."/>
            <person name="Markowitz V."/>
            <person name="Cheng J.-F."/>
            <person name="Hugenholtz P."/>
            <person name="Woyke T."/>
            <person name="Wu D."/>
            <person name="Pukall R."/>
            <person name="Wahrenburg C."/>
            <person name="Brambilla E."/>
            <person name="Klenk H.-P."/>
            <person name="Eisen J.A."/>
        </authorList>
    </citation>
    <scope>NUCLEOTIDE SEQUENCE [LARGE SCALE GENOMIC DNA]</scope>
    <source>
        <strain evidence="3">DSM 13965</strain>
    </source>
</reference>
<evidence type="ECO:0000256" key="1">
    <source>
        <dbReference type="SAM" id="MobiDB-lite"/>
    </source>
</evidence>
<proteinExistence type="predicted"/>
<reference evidence="3" key="2">
    <citation type="submission" date="2012-10" db="EMBL/GenBank/DDBJ databases">
        <title>Improved high-quality draft of Thermaerobacter subterraneus C21, DSM 13965.</title>
        <authorList>
            <consortium name="DOE Joint Genome Institute"/>
            <person name="Eisen J."/>
            <person name="Huntemann M."/>
            <person name="Wei C.-L."/>
            <person name="Han J."/>
            <person name="Detter J.C."/>
            <person name="Han C."/>
            <person name="Tapia R."/>
            <person name="Chen A."/>
            <person name="Kyrpides N."/>
            <person name="Mavromatis K."/>
            <person name="Markowitz V."/>
            <person name="Szeto E."/>
            <person name="Ivanova N."/>
            <person name="Mikhailova N."/>
            <person name="Ovchinnikova G."/>
            <person name="Pagani I."/>
            <person name="Pati A."/>
            <person name="Goodwin L."/>
            <person name="Nordberg H.P."/>
            <person name="Cantor M.N."/>
            <person name="Hua S.X."/>
            <person name="Woyke T."/>
            <person name="Eisen J."/>
            <person name="Klenk H.-P."/>
        </authorList>
    </citation>
    <scope>NUCLEOTIDE SEQUENCE [LARGE SCALE GENOMIC DNA]</scope>
    <source>
        <strain evidence="3">DSM 13965</strain>
    </source>
</reference>
<evidence type="ECO:0000313" key="3">
    <source>
        <dbReference type="EMBL" id="EKP94030.1"/>
    </source>
</evidence>